<name>A0A8H4KZB7_9HYPO</name>
<dbReference type="AlphaFoldDB" id="A0A8H4KZB7"/>
<dbReference type="EMBL" id="JAADYS010002411">
    <property type="protein sequence ID" value="KAF4458603.1"/>
    <property type="molecule type" value="Genomic_DNA"/>
</dbReference>
<comment type="caution">
    <text evidence="1">The sequence shown here is derived from an EMBL/GenBank/DDBJ whole genome shotgun (WGS) entry which is preliminary data.</text>
</comment>
<evidence type="ECO:0000313" key="2">
    <source>
        <dbReference type="Proteomes" id="UP000554235"/>
    </source>
</evidence>
<organism evidence="1 2">
    <name type="scientific">Fusarium albosuccineum</name>
    <dbReference type="NCBI Taxonomy" id="1237068"/>
    <lineage>
        <taxon>Eukaryota</taxon>
        <taxon>Fungi</taxon>
        <taxon>Dikarya</taxon>
        <taxon>Ascomycota</taxon>
        <taxon>Pezizomycotina</taxon>
        <taxon>Sordariomycetes</taxon>
        <taxon>Hypocreomycetidae</taxon>
        <taxon>Hypocreales</taxon>
        <taxon>Nectriaceae</taxon>
        <taxon>Fusarium</taxon>
        <taxon>Fusarium decemcellulare species complex</taxon>
    </lineage>
</organism>
<sequence length="142" mass="15945">MGEPIATPYIRGGKVEITSYEAIADDAVTELQVWFKTAHVDPIVSFVLQLAIKRTSTARKLPRIHRKSLGCLVAWANVILDVGKSTLENWNDIFYNFSWMLELVLGSMIFVQPSMESDQSRDGRSGTEYAQSRRIRLAVLAA</sequence>
<evidence type="ECO:0000313" key="1">
    <source>
        <dbReference type="EMBL" id="KAF4458603.1"/>
    </source>
</evidence>
<protein>
    <submittedName>
        <fullName evidence="1">Uncharacterized protein</fullName>
    </submittedName>
</protein>
<dbReference type="Proteomes" id="UP000554235">
    <property type="component" value="Unassembled WGS sequence"/>
</dbReference>
<gene>
    <name evidence="1" type="ORF">FALBO_14659</name>
</gene>
<reference evidence="1 2" key="1">
    <citation type="submission" date="2020-01" db="EMBL/GenBank/DDBJ databases">
        <title>Identification and distribution of gene clusters putatively required for synthesis of sphingolipid metabolism inhibitors in phylogenetically diverse species of the filamentous fungus Fusarium.</title>
        <authorList>
            <person name="Kim H.-S."/>
            <person name="Busman M."/>
            <person name="Brown D.W."/>
            <person name="Divon H."/>
            <person name="Uhlig S."/>
            <person name="Proctor R.H."/>
        </authorList>
    </citation>
    <scope>NUCLEOTIDE SEQUENCE [LARGE SCALE GENOMIC DNA]</scope>
    <source>
        <strain evidence="1 2">NRRL 20459</strain>
    </source>
</reference>
<accession>A0A8H4KZB7</accession>
<proteinExistence type="predicted"/>
<keyword evidence="2" id="KW-1185">Reference proteome</keyword>